<evidence type="ECO:0000313" key="2">
    <source>
        <dbReference type="Proteomes" id="UP000229630"/>
    </source>
</evidence>
<organism evidence="1 2">
    <name type="scientific">Prevotella intermedia</name>
    <dbReference type="NCBI Taxonomy" id="28131"/>
    <lineage>
        <taxon>Bacteria</taxon>
        <taxon>Pseudomonadati</taxon>
        <taxon>Bacteroidota</taxon>
        <taxon>Bacteroidia</taxon>
        <taxon>Bacteroidales</taxon>
        <taxon>Prevotellaceae</taxon>
        <taxon>Prevotella</taxon>
    </lineage>
</organism>
<dbReference type="AlphaFoldDB" id="A0A2D3M5Q6"/>
<protein>
    <submittedName>
        <fullName evidence="1">Uncharacterized protein</fullName>
    </submittedName>
</protein>
<dbReference type="EMBL" id="CP024723">
    <property type="protein sequence ID" value="ATV25392.1"/>
    <property type="molecule type" value="Genomic_DNA"/>
</dbReference>
<gene>
    <name evidence="1" type="ORF">CTM62_00705</name>
</gene>
<proteinExistence type="predicted"/>
<evidence type="ECO:0000313" key="1">
    <source>
        <dbReference type="EMBL" id="ATV25392.1"/>
    </source>
</evidence>
<dbReference type="Proteomes" id="UP000229630">
    <property type="component" value="Chromosome 1"/>
</dbReference>
<accession>A0A2D3M5Q6</accession>
<sequence>MEKIKIDWEYCYGIKSLKHEFSFSEGKHSHLVYAPNGTMKTSFAKTMKYLSGQTKEKPCDQLCEENKAKYSLTTDEEDISPDFIFVVNGDEEIDYSKSFVNFLASAELKSKYDEIYLKLTTEKDALISKLKSCSQSTDCEKEIIEAFSQGDSDTIFSILERLSSKIQSGLPLFDFRYNDVFDTKGAVKAFLETHRDKLKEYIDNYEKLLNESCLYRAVDGHSFGTYQASQLLQNVSDGNFFGVHHKMILQNGDEITSHEELQQKMTDEQNRVLGDEKLKKAFEKITKAIDKNTELRGFKKVIESHPEWIGEMLNYENFRQKVWLGFLSKDDIKPIFESYIKVYNENKDDLINVLKEAEKQQAKWEDIITLYNARFHVPIKVSIENQRDIILKQDAAKLQFSYVQDGVEPIVKEKKELDKILSRGEKRAFIILQFLFEMESRKLLKHDTIVVMDDIADSFDYQNKYAIVEYIKDLSESQNIYLLILTHNYDFYRTLTSRLSLKGDSLWMVERPSDNSVVLLPGQYRGNVFAKAFVGKDEDDKIFISMIPFVRNLIEYTKGVNSTEYGTLTNCLHHKKDTKDITDKEVMDILKNYTLGKGLKRQSSDKKIYSLIMSVAESIVQEKKTDPILIENKIVLSIGIRHLAENYMHDKIISTGKSEEDLVVSGNQTGKWTGLYKKCCPDDVNKVIIEKVNMMTPEIIHINSFMFEPLIDMSVSHLIALYKKCKEHLVI</sequence>
<dbReference type="RefSeq" id="WP_100015729.1">
    <property type="nucleotide sequence ID" value="NZ_CP024723.1"/>
</dbReference>
<name>A0A2D3M5Q6_PREIN</name>
<reference evidence="1 2" key="1">
    <citation type="submission" date="2017-11" db="EMBL/GenBank/DDBJ databases">
        <title>Genome sequencing of Prevotella intermedia KCOM 2837.</title>
        <authorList>
            <person name="Kook J.-K."/>
            <person name="Park S.-N."/>
            <person name="Lim Y.K."/>
        </authorList>
    </citation>
    <scope>NUCLEOTIDE SEQUENCE [LARGE SCALE GENOMIC DNA]</scope>
    <source>
        <strain evidence="1 2">KCOM 2837</strain>
    </source>
</reference>
<dbReference type="InterPro" id="IPR027417">
    <property type="entry name" value="P-loop_NTPase"/>
</dbReference>
<dbReference type="Gene3D" id="3.40.50.300">
    <property type="entry name" value="P-loop containing nucleotide triphosphate hydrolases"/>
    <property type="match status" value="1"/>
</dbReference>
<dbReference type="SUPFAM" id="SSF52540">
    <property type="entry name" value="P-loop containing nucleoside triphosphate hydrolases"/>
    <property type="match status" value="1"/>
</dbReference>